<feature type="compositionally biased region" description="Low complexity" evidence="2">
    <location>
        <begin position="791"/>
        <end position="803"/>
    </location>
</feature>
<feature type="region of interest" description="Disordered" evidence="2">
    <location>
        <begin position="665"/>
        <end position="803"/>
    </location>
</feature>
<evidence type="ECO:0000259" key="4">
    <source>
        <dbReference type="Pfam" id="PF00905"/>
    </source>
</evidence>
<sequence length="803" mass="84929">MSDEPQPQEPQAQPQPQSGKPKRPKRTGWRRIIPTWRMVLGTFVVGTLLLVGGFFLAYSMVKIPPANALATKQANVYMYADGSVIARDGEVNRENVTLAQMSKDAQHAILAAEDRDFYSESAVDPKAMLRAAWNTATGKGKQSGSTITQQYVKNYYLRQDQTVTRKAKEFIIAIKLDREKTKDEILEGYLNTSFFGRNAYGIQAAAQAYYGMDAKDLDPARSAYLAALVNAPSEYDVVAHPENKSAAVARWNYVLDGMVTKGWLSESKRAGMKFPAPKEASTSTNLSGQRGYIVQIVKDYLTQNKIVSAEELELGGYRITTTLQKDKQNAFVDAVNDQLMSKLDKKNNKVDKYVRAGGASVDPKTGKVVAMYNGIDYVKQYTPNATRRDFQVGSTFKPFVFTSAVENDSTTQDGRQITPNTIYDGTNQRPVQGWTGTYAPENEDQHSYGDITVREATDSSVNSVYAQMAVDVGPEKVKDTAIELGLPTNTPDLQPYPSIALGTATASVLDMAEAYATLANHGKHGTYTMVDKITKDGADVVELPERKTSQVVSREAADTTTSVLQSVVDSGTATAALAAGRPAAGKTGTAEEDTAAWFAGYTPELATVVAVMGQDPVTAKHKSLYGVMGLNRINGGGAPTDIWAQFTKEALKGKPVGEFDLQLQEGADEPQYPTTDPTQGDEDSGDQDEDGTTGETTTGGQDIEGQTGGETPGDTGGATTGDTTTGGTTDGGTTDGGTTGGTDTGGTTDGGTTDGGTTDGGTDSGGTDTGGATGGDSSTGGTDTGGGGTSGNTAGTLSTTRRP</sequence>
<comment type="caution">
    <text evidence="6">The sequence shown here is derived from an EMBL/GenBank/DDBJ whole genome shotgun (WGS) entry which is preliminary data.</text>
</comment>
<reference evidence="7" key="1">
    <citation type="journal article" date="2019" name="Int. J. Syst. Evol. Microbiol.">
        <title>The Global Catalogue of Microorganisms (GCM) 10K type strain sequencing project: providing services to taxonomists for standard genome sequencing and annotation.</title>
        <authorList>
            <consortium name="The Broad Institute Genomics Platform"/>
            <consortium name="The Broad Institute Genome Sequencing Center for Infectious Disease"/>
            <person name="Wu L."/>
            <person name="Ma J."/>
        </authorList>
    </citation>
    <scope>NUCLEOTIDE SEQUENCE [LARGE SCALE GENOMIC DNA]</scope>
    <source>
        <strain evidence="7">JCM 17656</strain>
    </source>
</reference>
<name>A0ABP6YJP7_9ACTN</name>
<dbReference type="PANTHER" id="PTHR32282:SF34">
    <property type="entry name" value="PENICILLIN-BINDING PROTEIN 1A"/>
    <property type="match status" value="1"/>
</dbReference>
<dbReference type="Proteomes" id="UP001500707">
    <property type="component" value="Unassembled WGS sequence"/>
</dbReference>
<keyword evidence="3" id="KW-1133">Transmembrane helix</keyword>
<dbReference type="Pfam" id="PF00905">
    <property type="entry name" value="Transpeptidase"/>
    <property type="match status" value="1"/>
</dbReference>
<feature type="region of interest" description="Disordered" evidence="2">
    <location>
        <begin position="410"/>
        <end position="430"/>
    </location>
</feature>
<evidence type="ECO:0000256" key="2">
    <source>
        <dbReference type="SAM" id="MobiDB-lite"/>
    </source>
</evidence>
<feature type="compositionally biased region" description="Acidic residues" evidence="2">
    <location>
        <begin position="679"/>
        <end position="692"/>
    </location>
</feature>
<dbReference type="InterPro" id="IPR001460">
    <property type="entry name" value="PCN-bd_Tpept"/>
</dbReference>
<keyword evidence="3" id="KW-0812">Transmembrane</keyword>
<gene>
    <name evidence="6" type="ORF">GCM10022295_77750</name>
</gene>
<organism evidence="6 7">
    <name type="scientific">Streptomyces osmaniensis</name>
    <dbReference type="NCBI Taxonomy" id="593134"/>
    <lineage>
        <taxon>Bacteria</taxon>
        <taxon>Bacillati</taxon>
        <taxon>Actinomycetota</taxon>
        <taxon>Actinomycetes</taxon>
        <taxon>Kitasatosporales</taxon>
        <taxon>Streptomycetaceae</taxon>
        <taxon>Streptomyces</taxon>
    </lineage>
</organism>
<dbReference type="PANTHER" id="PTHR32282">
    <property type="entry name" value="BINDING PROTEIN TRANSPEPTIDASE, PUTATIVE-RELATED"/>
    <property type="match status" value="1"/>
</dbReference>
<feature type="domain" description="Penicillin-binding protein transpeptidase" evidence="4">
    <location>
        <begin position="361"/>
        <end position="614"/>
    </location>
</feature>
<evidence type="ECO:0000259" key="5">
    <source>
        <dbReference type="Pfam" id="PF00912"/>
    </source>
</evidence>
<proteinExistence type="predicted"/>
<evidence type="ECO:0000313" key="7">
    <source>
        <dbReference type="Proteomes" id="UP001500707"/>
    </source>
</evidence>
<feature type="domain" description="Glycosyl transferase family 51" evidence="5">
    <location>
        <begin position="84"/>
        <end position="258"/>
    </location>
</feature>
<keyword evidence="3" id="KW-0472">Membrane</keyword>
<feature type="compositionally biased region" description="Gly residues" evidence="2">
    <location>
        <begin position="706"/>
        <end position="719"/>
    </location>
</feature>
<feature type="transmembrane region" description="Helical" evidence="3">
    <location>
        <begin position="39"/>
        <end position="61"/>
    </location>
</feature>
<protein>
    <submittedName>
        <fullName evidence="6">Transglycosylase domain-containing protein</fullName>
    </submittedName>
</protein>
<feature type="region of interest" description="Disordered" evidence="2">
    <location>
        <begin position="1"/>
        <end position="27"/>
    </location>
</feature>
<keyword evidence="1" id="KW-0808">Transferase</keyword>
<accession>A0ABP6YJP7</accession>
<evidence type="ECO:0000256" key="1">
    <source>
        <dbReference type="ARBA" id="ARBA00022679"/>
    </source>
</evidence>
<dbReference type="RefSeq" id="WP_346185711.1">
    <property type="nucleotide sequence ID" value="NZ_BAABCE010000020.1"/>
</dbReference>
<feature type="compositionally biased region" description="Gly residues" evidence="2">
    <location>
        <begin position="728"/>
        <end position="790"/>
    </location>
</feature>
<dbReference type="InterPro" id="IPR050396">
    <property type="entry name" value="Glycosyltr_51/Transpeptidase"/>
</dbReference>
<dbReference type="Pfam" id="PF00912">
    <property type="entry name" value="Transgly"/>
    <property type="match status" value="1"/>
</dbReference>
<evidence type="ECO:0000256" key="3">
    <source>
        <dbReference type="SAM" id="Phobius"/>
    </source>
</evidence>
<dbReference type="EMBL" id="BAABCE010000020">
    <property type="protein sequence ID" value="GAA3584803.1"/>
    <property type="molecule type" value="Genomic_DNA"/>
</dbReference>
<evidence type="ECO:0000313" key="6">
    <source>
        <dbReference type="EMBL" id="GAA3584803.1"/>
    </source>
</evidence>
<dbReference type="InterPro" id="IPR001264">
    <property type="entry name" value="Glyco_trans_51"/>
</dbReference>
<feature type="compositionally biased region" description="Low complexity" evidence="2">
    <location>
        <begin position="693"/>
        <end position="705"/>
    </location>
</feature>
<keyword evidence="7" id="KW-1185">Reference proteome</keyword>